<reference evidence="10 11" key="1">
    <citation type="journal article" date="2018" name="Nat. Genet.">
        <title>The Rosa genome provides new insights in the design of modern roses.</title>
        <authorList>
            <person name="Bendahmane M."/>
        </authorList>
    </citation>
    <scope>NUCLEOTIDE SEQUENCE [LARGE SCALE GENOMIC DNA]</scope>
    <source>
        <strain evidence="11">cv. Old Blush</strain>
    </source>
</reference>
<dbReference type="Pfam" id="PF01565">
    <property type="entry name" value="FAD_binding_4"/>
    <property type="match status" value="1"/>
</dbReference>
<gene>
    <name evidence="10" type="ORF">RchiOBHm_Chr5g0017541</name>
</gene>
<comment type="caution">
    <text evidence="10">The sequence shown here is derived from an EMBL/GenBank/DDBJ whole genome shotgun (WGS) entry which is preliminary data.</text>
</comment>
<proteinExistence type="inferred from homology"/>
<dbReference type="GO" id="GO:0071949">
    <property type="term" value="F:FAD binding"/>
    <property type="evidence" value="ECO:0007669"/>
    <property type="project" value="InterPro"/>
</dbReference>
<keyword evidence="6 10" id="KW-0560">Oxidoreductase</keyword>
<dbReference type="Gramene" id="PRQ29784">
    <property type="protein sequence ID" value="PRQ29784"/>
    <property type="gene ID" value="RchiOBHm_Chr5g0017541"/>
</dbReference>
<comment type="cofactor">
    <cofactor evidence="1">
        <name>FAD</name>
        <dbReference type="ChEBI" id="CHEBI:57692"/>
    </cofactor>
</comment>
<keyword evidence="11" id="KW-1185">Reference proteome</keyword>
<dbReference type="EMBL" id="PDCK01000043">
    <property type="protein sequence ID" value="PRQ29784.1"/>
    <property type="molecule type" value="Genomic_DNA"/>
</dbReference>
<feature type="chain" id="PRO_5015151406" evidence="8">
    <location>
        <begin position="35"/>
        <end position="545"/>
    </location>
</feature>
<feature type="signal peptide" evidence="8">
    <location>
        <begin position="1"/>
        <end position="34"/>
    </location>
</feature>
<dbReference type="PROSITE" id="PS51387">
    <property type="entry name" value="FAD_PCMH"/>
    <property type="match status" value="1"/>
</dbReference>
<dbReference type="EC" id="1.3.3.8" evidence="10"/>
<dbReference type="OrthoDB" id="407275at2759"/>
<evidence type="ECO:0000256" key="8">
    <source>
        <dbReference type="SAM" id="SignalP"/>
    </source>
</evidence>
<dbReference type="SUPFAM" id="SSF56176">
    <property type="entry name" value="FAD-binding/transporter-associated domain-like"/>
    <property type="match status" value="1"/>
</dbReference>
<name>A0A2P6Q6J6_ROSCH</name>
<dbReference type="InterPro" id="IPR016167">
    <property type="entry name" value="FAD-bd_PCMH_sub1"/>
</dbReference>
<evidence type="ECO:0000256" key="2">
    <source>
        <dbReference type="ARBA" id="ARBA00005466"/>
    </source>
</evidence>
<dbReference type="InterPro" id="IPR006093">
    <property type="entry name" value="Oxy_OxRdtase_FAD_BS"/>
</dbReference>
<dbReference type="AlphaFoldDB" id="A0A2P6Q6J6"/>
<dbReference type="InterPro" id="IPR016166">
    <property type="entry name" value="FAD-bd_PCMH"/>
</dbReference>
<dbReference type="InterPro" id="IPR016169">
    <property type="entry name" value="FAD-bd_PCMH_sub2"/>
</dbReference>
<dbReference type="OMA" id="MVKWKVN"/>
<dbReference type="Pfam" id="PF08031">
    <property type="entry name" value="BBE"/>
    <property type="match status" value="1"/>
</dbReference>
<evidence type="ECO:0000256" key="6">
    <source>
        <dbReference type="ARBA" id="ARBA00023002"/>
    </source>
</evidence>
<keyword evidence="7" id="KW-0325">Glycoprotein</keyword>
<evidence type="ECO:0000256" key="5">
    <source>
        <dbReference type="ARBA" id="ARBA00022827"/>
    </source>
</evidence>
<keyword evidence="3" id="KW-0285">Flavoprotein</keyword>
<evidence type="ECO:0000259" key="9">
    <source>
        <dbReference type="PROSITE" id="PS51387"/>
    </source>
</evidence>
<evidence type="ECO:0000256" key="1">
    <source>
        <dbReference type="ARBA" id="ARBA00001974"/>
    </source>
</evidence>
<sequence>MCSQTETQSSILEEMEFLVLLLSLFLSLVSCASSDPTTETLRLCMTTQLGDYTETSQIIHTSNSSSYSSILKSSQQNPRWLNSTSKPLLILTPFNESEIRAAVLCSRKRGLQIRVRSGGHDYEGLSYLCKTPFIIIDMINFKSIDVNLADETAWVQSGATLGELYYSIGKKSDVHGFPAGICPTVGVGGHFSGGGFGTLIRKHGLAADHVIDAILIDANGKIMNRKTMGEDLFWAIRGGGGASFGIIVSWKIKLVQVPKVVTGFTVNKLISQGGSSLVNRWQYIADKFHEDLFMRVILQNVGSGSQKQVQAAFNSLFLGGIETLMPLMKQSFPELGLAAKDCIEMSWVQSAQYFAGYKKEQPLEVLLSREALYKSNFKAKSDFVINPIPEIGLRGIWERFMLEELAFMILDPYGGKMAEISEFEIPFPHRKGNLYNIQYIVKWDVNEVSEANKHMNWMNMLYGFMKPYVSNSPRGAYINYKDLQLGTNNKGTNTSYIEASSWGRKYFKNNFKRLAQVKSKVDPHNFFRNEQSIPPLPGLFGIKEV</sequence>
<keyword evidence="4 8" id="KW-0732">Signal</keyword>
<dbReference type="PROSITE" id="PS00862">
    <property type="entry name" value="OX2_COVAL_FAD"/>
    <property type="match status" value="1"/>
</dbReference>
<comment type="similarity">
    <text evidence="2">Belongs to the oxygen-dependent FAD-linked oxidoreductase family.</text>
</comment>
<evidence type="ECO:0000313" key="10">
    <source>
        <dbReference type="EMBL" id="PRQ29784.1"/>
    </source>
</evidence>
<evidence type="ECO:0000256" key="3">
    <source>
        <dbReference type="ARBA" id="ARBA00022630"/>
    </source>
</evidence>
<dbReference type="PANTHER" id="PTHR32448">
    <property type="entry name" value="OS08G0158400 PROTEIN"/>
    <property type="match status" value="1"/>
</dbReference>
<dbReference type="GO" id="GO:0050328">
    <property type="term" value="F:tetrahydroberberine oxidase activity"/>
    <property type="evidence" value="ECO:0007669"/>
    <property type="project" value="UniProtKB-EC"/>
</dbReference>
<dbReference type="InterPro" id="IPR012951">
    <property type="entry name" value="BBE"/>
</dbReference>
<dbReference type="Gene3D" id="3.30.465.10">
    <property type="match status" value="1"/>
</dbReference>
<dbReference type="Gene3D" id="3.30.43.10">
    <property type="entry name" value="Uridine Diphospho-n-acetylenolpyruvylglucosamine Reductase, domain 2"/>
    <property type="match status" value="1"/>
</dbReference>
<evidence type="ECO:0000313" key="11">
    <source>
        <dbReference type="Proteomes" id="UP000238479"/>
    </source>
</evidence>
<evidence type="ECO:0000256" key="7">
    <source>
        <dbReference type="ARBA" id="ARBA00023180"/>
    </source>
</evidence>
<evidence type="ECO:0000256" key="4">
    <source>
        <dbReference type="ARBA" id="ARBA00022729"/>
    </source>
</evidence>
<keyword evidence="5" id="KW-0274">FAD</keyword>
<protein>
    <submittedName>
        <fullName evidence="10">Putative tetrahydroberberine oxidase</fullName>
        <ecNumber evidence="10">1.3.3.8</ecNumber>
    </submittedName>
</protein>
<feature type="domain" description="FAD-binding PCMH-type" evidence="9">
    <location>
        <begin position="83"/>
        <end position="257"/>
    </location>
</feature>
<dbReference type="Gene3D" id="3.40.462.20">
    <property type="match status" value="1"/>
</dbReference>
<dbReference type="InterPro" id="IPR006094">
    <property type="entry name" value="Oxid_FAD_bind_N"/>
</dbReference>
<accession>A0A2P6Q6J6</accession>
<organism evidence="10 11">
    <name type="scientific">Rosa chinensis</name>
    <name type="common">China rose</name>
    <dbReference type="NCBI Taxonomy" id="74649"/>
    <lineage>
        <taxon>Eukaryota</taxon>
        <taxon>Viridiplantae</taxon>
        <taxon>Streptophyta</taxon>
        <taxon>Embryophyta</taxon>
        <taxon>Tracheophyta</taxon>
        <taxon>Spermatophyta</taxon>
        <taxon>Magnoliopsida</taxon>
        <taxon>eudicotyledons</taxon>
        <taxon>Gunneridae</taxon>
        <taxon>Pentapetalae</taxon>
        <taxon>rosids</taxon>
        <taxon>fabids</taxon>
        <taxon>Rosales</taxon>
        <taxon>Rosaceae</taxon>
        <taxon>Rosoideae</taxon>
        <taxon>Rosoideae incertae sedis</taxon>
        <taxon>Rosa</taxon>
    </lineage>
</organism>
<dbReference type="InterPro" id="IPR036318">
    <property type="entry name" value="FAD-bd_PCMH-like_sf"/>
</dbReference>
<dbReference type="Proteomes" id="UP000238479">
    <property type="component" value="Chromosome 5"/>
</dbReference>